<keyword evidence="4 8" id="KW-0371">Homeobox</keyword>
<comment type="similarity">
    <text evidence="7 10">Belongs to the HD-ZIP homeobox family. Class I subfamily.</text>
</comment>
<dbReference type="Gene3D" id="1.10.10.60">
    <property type="entry name" value="Homeodomain-like"/>
    <property type="match status" value="1"/>
</dbReference>
<protein>
    <recommendedName>
        <fullName evidence="10">Homeobox-leucine zipper protein</fullName>
    </recommendedName>
    <alternativeName>
        <fullName evidence="10">HD-ZIP protein</fullName>
    </alternativeName>
    <alternativeName>
        <fullName evidence="10">Homeodomain transcription factor</fullName>
    </alternativeName>
</protein>
<dbReference type="PROSITE" id="PS50071">
    <property type="entry name" value="HOMEOBOX_2"/>
    <property type="match status" value="1"/>
</dbReference>
<dbReference type="PANTHER" id="PTHR24326">
    <property type="entry name" value="HOMEOBOX-LEUCINE ZIPPER PROTEIN"/>
    <property type="match status" value="1"/>
</dbReference>
<organism evidence="13 14">
    <name type="scientific">Miscanthus lutarioriparius</name>
    <dbReference type="NCBI Taxonomy" id="422564"/>
    <lineage>
        <taxon>Eukaryota</taxon>
        <taxon>Viridiplantae</taxon>
        <taxon>Streptophyta</taxon>
        <taxon>Embryophyta</taxon>
        <taxon>Tracheophyta</taxon>
        <taxon>Spermatophyta</taxon>
        <taxon>Magnoliopsida</taxon>
        <taxon>Liliopsida</taxon>
        <taxon>Poales</taxon>
        <taxon>Poaceae</taxon>
        <taxon>PACMAD clade</taxon>
        <taxon>Panicoideae</taxon>
        <taxon>Andropogonodae</taxon>
        <taxon>Andropogoneae</taxon>
        <taxon>Saccharinae</taxon>
        <taxon>Miscanthus</taxon>
    </lineage>
</organism>
<evidence type="ECO:0000256" key="1">
    <source>
        <dbReference type="ARBA" id="ARBA00004123"/>
    </source>
</evidence>
<feature type="domain" description="Homeobox" evidence="12">
    <location>
        <begin position="84"/>
        <end position="113"/>
    </location>
</feature>
<proteinExistence type="inferred from homology"/>
<dbReference type="AlphaFoldDB" id="A0A811PKJ6"/>
<evidence type="ECO:0000256" key="7">
    <source>
        <dbReference type="ARBA" id="ARBA00025748"/>
    </source>
</evidence>
<evidence type="ECO:0000256" key="6">
    <source>
        <dbReference type="ARBA" id="ARBA00023242"/>
    </source>
</evidence>
<keyword evidence="6 8" id="KW-0539">Nucleus</keyword>
<dbReference type="Proteomes" id="UP000604825">
    <property type="component" value="Unassembled WGS sequence"/>
</dbReference>
<evidence type="ECO:0000256" key="10">
    <source>
        <dbReference type="RuleBase" id="RU369038"/>
    </source>
</evidence>
<evidence type="ECO:0000256" key="11">
    <source>
        <dbReference type="SAM" id="MobiDB-lite"/>
    </source>
</evidence>
<dbReference type="GO" id="GO:0000981">
    <property type="term" value="F:DNA-binding transcription factor activity, RNA polymerase II-specific"/>
    <property type="evidence" value="ECO:0007669"/>
    <property type="project" value="UniProtKB-UniRule"/>
</dbReference>
<dbReference type="CDD" id="cd00086">
    <property type="entry name" value="homeodomain"/>
    <property type="match status" value="1"/>
</dbReference>
<evidence type="ECO:0000256" key="3">
    <source>
        <dbReference type="ARBA" id="ARBA00023125"/>
    </source>
</evidence>
<comment type="function">
    <text evidence="10">Transcription factor.</text>
</comment>
<dbReference type="SMART" id="SM00389">
    <property type="entry name" value="HOX"/>
    <property type="match status" value="1"/>
</dbReference>
<dbReference type="GO" id="GO:0043565">
    <property type="term" value="F:sequence-specific DNA binding"/>
    <property type="evidence" value="ECO:0007669"/>
    <property type="project" value="TreeGrafter"/>
</dbReference>
<dbReference type="PRINTS" id="PR00031">
    <property type="entry name" value="HTHREPRESSR"/>
</dbReference>
<evidence type="ECO:0000256" key="9">
    <source>
        <dbReference type="RuleBase" id="RU000682"/>
    </source>
</evidence>
<evidence type="ECO:0000313" key="14">
    <source>
        <dbReference type="Proteomes" id="UP000604825"/>
    </source>
</evidence>
<keyword evidence="3 8" id="KW-0238">DNA-binding</keyword>
<dbReference type="EMBL" id="CAJGYO010000007">
    <property type="protein sequence ID" value="CAD6243234.1"/>
    <property type="molecule type" value="Genomic_DNA"/>
</dbReference>
<evidence type="ECO:0000313" key="13">
    <source>
        <dbReference type="EMBL" id="CAD6243234.1"/>
    </source>
</evidence>
<dbReference type="GO" id="GO:0005634">
    <property type="term" value="C:nucleus"/>
    <property type="evidence" value="ECO:0007669"/>
    <property type="project" value="UniProtKB-SubCell"/>
</dbReference>
<evidence type="ECO:0000256" key="2">
    <source>
        <dbReference type="ARBA" id="ARBA00023015"/>
    </source>
</evidence>
<gene>
    <name evidence="13" type="ORF">NCGR_LOCUS28470</name>
</gene>
<dbReference type="OrthoDB" id="6159439at2759"/>
<dbReference type="InterPro" id="IPR000047">
    <property type="entry name" value="HTH_motif"/>
</dbReference>
<feature type="region of interest" description="Disordered" evidence="11">
    <location>
        <begin position="151"/>
        <end position="188"/>
    </location>
</feature>
<dbReference type="InterPro" id="IPR001356">
    <property type="entry name" value="HD"/>
</dbReference>
<dbReference type="PANTHER" id="PTHR24326:SF234">
    <property type="entry name" value="HOMEOBOX-LEUCINE ZIPPER PROTEIN HOX22"/>
    <property type="match status" value="1"/>
</dbReference>
<dbReference type="PROSITE" id="PS00027">
    <property type="entry name" value="HOMEOBOX_1"/>
    <property type="match status" value="1"/>
</dbReference>
<feature type="DNA-binding region" description="Homeobox" evidence="8">
    <location>
        <begin position="86"/>
        <end position="114"/>
    </location>
</feature>
<name>A0A811PKJ6_9POAL</name>
<dbReference type="Pfam" id="PF00046">
    <property type="entry name" value="Homeodomain"/>
    <property type="match status" value="1"/>
</dbReference>
<dbReference type="SUPFAM" id="SSF46689">
    <property type="entry name" value="Homeodomain-like"/>
    <property type="match status" value="1"/>
</dbReference>
<dbReference type="GO" id="GO:0045893">
    <property type="term" value="P:positive regulation of DNA-templated transcription"/>
    <property type="evidence" value="ECO:0007669"/>
    <property type="project" value="TreeGrafter"/>
</dbReference>
<dbReference type="InterPro" id="IPR017970">
    <property type="entry name" value="Homeobox_CS"/>
</dbReference>
<evidence type="ECO:0000256" key="8">
    <source>
        <dbReference type="PROSITE-ProRule" id="PRU00108"/>
    </source>
</evidence>
<evidence type="ECO:0000256" key="4">
    <source>
        <dbReference type="ARBA" id="ARBA00023155"/>
    </source>
</evidence>
<comment type="caution">
    <text evidence="13">The sequence shown here is derived from an EMBL/GenBank/DDBJ whole genome shotgun (WGS) entry which is preliminary data.</text>
</comment>
<dbReference type="InterPro" id="IPR009057">
    <property type="entry name" value="Homeodomain-like_sf"/>
</dbReference>
<comment type="subcellular location">
    <subcellularLocation>
        <location evidence="1 8 9">Nucleus</location>
    </subcellularLocation>
</comment>
<evidence type="ECO:0000256" key="5">
    <source>
        <dbReference type="ARBA" id="ARBA00023163"/>
    </source>
</evidence>
<dbReference type="InterPro" id="IPR045224">
    <property type="entry name" value="HDZip_class_I_plant"/>
</dbReference>
<keyword evidence="2 10" id="KW-0805">Transcription regulation</keyword>
<keyword evidence="14" id="KW-1185">Reference proteome</keyword>
<accession>A0A811PKJ6</accession>
<keyword evidence="5 10" id="KW-0804">Transcription</keyword>
<evidence type="ECO:0000259" key="12">
    <source>
        <dbReference type="PROSITE" id="PS50071"/>
    </source>
</evidence>
<reference evidence="13" key="1">
    <citation type="submission" date="2020-10" db="EMBL/GenBank/DDBJ databases">
        <authorList>
            <person name="Han B."/>
            <person name="Lu T."/>
            <person name="Zhao Q."/>
            <person name="Huang X."/>
            <person name="Zhao Y."/>
        </authorList>
    </citation>
    <scope>NUCLEOTIDE SEQUENCE</scope>
</reference>
<sequence>MERGDCQFMVVPPRHQYEEDHQFMHQLMVAAAGTSRTPTRAPRAGSRRWRWRRGEEFEAAVHGGAGAVAGDDVPRAARQAGAPEKAELARELGLQPRQVAIWFQNKRARWRSKQLEHDYAAPGRTSELPLTIDVLSIVDFQVDELRGRLSERQDQSGSCEVNDKRNSTTSSLVQEDGATPPSLVDASEDSAATEYDYDHMAYEGLHDPFFCATPDLWDTWPLLEWNAVA</sequence>